<dbReference type="RefSeq" id="WP_070011711.1">
    <property type="nucleotide sequence ID" value="NZ_LJGS01000041.1"/>
</dbReference>
<protein>
    <recommendedName>
        <fullName evidence="3">SGNH hydrolase-type esterase domain-containing protein</fullName>
    </recommendedName>
</protein>
<evidence type="ECO:0000313" key="5">
    <source>
        <dbReference type="Proteomes" id="UP000176087"/>
    </source>
</evidence>
<dbReference type="SUPFAM" id="SSF52266">
    <property type="entry name" value="SGNH hydrolase"/>
    <property type="match status" value="1"/>
</dbReference>
<gene>
    <name evidence="4" type="ORF">AN215_17795</name>
</gene>
<feature type="region of interest" description="Disordered" evidence="1">
    <location>
        <begin position="50"/>
        <end position="74"/>
    </location>
</feature>
<dbReference type="EMBL" id="LJGT01000040">
    <property type="protein sequence ID" value="OEU88060.1"/>
    <property type="molecule type" value="Genomic_DNA"/>
</dbReference>
<dbReference type="OrthoDB" id="5561551at2"/>
<reference evidence="4 5" key="1">
    <citation type="journal article" date="2016" name="Front. Microbiol.">
        <title>Comparative Genomics Analysis of Streptomyces Species Reveals Their Adaptation to the Marine Environment and Their Diversity at the Genomic Level.</title>
        <authorList>
            <person name="Tian X."/>
            <person name="Zhang Z."/>
            <person name="Yang T."/>
            <person name="Chen M."/>
            <person name="Li J."/>
            <person name="Chen F."/>
            <person name="Yang J."/>
            <person name="Li W."/>
            <person name="Zhang B."/>
            <person name="Zhang Z."/>
            <person name="Wu J."/>
            <person name="Zhang C."/>
            <person name="Long L."/>
            <person name="Xiao J."/>
        </authorList>
    </citation>
    <scope>NUCLEOTIDE SEQUENCE [LARGE SCALE GENOMIC DNA]</scope>
    <source>
        <strain evidence="4 5">SCSIO 10390</strain>
    </source>
</reference>
<dbReference type="GO" id="GO:0004622">
    <property type="term" value="F:phosphatidylcholine lysophospholipase activity"/>
    <property type="evidence" value="ECO:0007669"/>
    <property type="project" value="TreeGrafter"/>
</dbReference>
<dbReference type="InterPro" id="IPR013830">
    <property type="entry name" value="SGNH_hydro"/>
</dbReference>
<evidence type="ECO:0000259" key="3">
    <source>
        <dbReference type="Pfam" id="PF13472"/>
    </source>
</evidence>
<dbReference type="Pfam" id="PF13472">
    <property type="entry name" value="Lipase_GDSL_2"/>
    <property type="match status" value="1"/>
</dbReference>
<proteinExistence type="predicted"/>
<evidence type="ECO:0000313" key="4">
    <source>
        <dbReference type="EMBL" id="OEU88060.1"/>
    </source>
</evidence>
<keyword evidence="2" id="KW-0812">Transmembrane</keyword>
<dbReference type="Gene3D" id="3.40.50.1110">
    <property type="entry name" value="SGNH hydrolase"/>
    <property type="match status" value="1"/>
</dbReference>
<dbReference type="PANTHER" id="PTHR30383:SF5">
    <property type="entry name" value="SGNH HYDROLASE-TYPE ESTERASE DOMAIN-CONTAINING PROTEIN"/>
    <property type="match status" value="1"/>
</dbReference>
<feature type="domain" description="SGNH hydrolase-type esterase" evidence="3">
    <location>
        <begin position="79"/>
        <end position="300"/>
    </location>
</feature>
<keyword evidence="2" id="KW-1133">Transmembrane helix</keyword>
<keyword evidence="2" id="KW-0472">Membrane</keyword>
<accession>A0A1E7JK88</accession>
<feature type="transmembrane region" description="Helical" evidence="2">
    <location>
        <begin position="24"/>
        <end position="46"/>
    </location>
</feature>
<name>A0A1E7JK88_9ACTN</name>
<sequence>MPERRGATGTGPGTGGRITRRGRALAVASAALLLIGGIALAAAYGIGSGGTTGERPPGATRPSPSPTPPWDRHPESVAAVGDSITQGFDACSLLADCARVSWVTGSDTSVRSLAARLIDDAPKQHSWNFAVSGSVMAGLPQQMERAARKRPDLVTVLAGANDACRPTVEQMTPVEDFRADFRTALRTLHEARPRTQVYVSSLPDLKRLWSQGRDDPWAGQVWSLGICQSMLRDPQSTSAAARERRQQVHERVVAYNSVLKEECGRFLRCRWDGGAVFRYRFTQTELSRWDWFHPSKAGQRKLAELAYRGITARQERHSG</sequence>
<keyword evidence="5" id="KW-1185">Reference proteome</keyword>
<evidence type="ECO:0000256" key="1">
    <source>
        <dbReference type="SAM" id="MobiDB-lite"/>
    </source>
</evidence>
<evidence type="ECO:0000256" key="2">
    <source>
        <dbReference type="SAM" id="Phobius"/>
    </source>
</evidence>
<dbReference type="AlphaFoldDB" id="A0A1E7JK88"/>
<comment type="caution">
    <text evidence="4">The sequence shown here is derived from an EMBL/GenBank/DDBJ whole genome shotgun (WGS) entry which is preliminary data.</text>
</comment>
<dbReference type="InterPro" id="IPR036514">
    <property type="entry name" value="SGNH_hydro_sf"/>
</dbReference>
<dbReference type="InterPro" id="IPR051532">
    <property type="entry name" value="Ester_Hydrolysis_Enzymes"/>
</dbReference>
<dbReference type="STRING" id="933944.AN215_17795"/>
<organism evidence="4 5">
    <name type="scientific">Streptomyces abyssalis</name>
    <dbReference type="NCBI Taxonomy" id="933944"/>
    <lineage>
        <taxon>Bacteria</taxon>
        <taxon>Bacillati</taxon>
        <taxon>Actinomycetota</taxon>
        <taxon>Actinomycetes</taxon>
        <taxon>Kitasatosporales</taxon>
        <taxon>Streptomycetaceae</taxon>
        <taxon>Streptomyces</taxon>
    </lineage>
</organism>
<dbReference type="Proteomes" id="UP000176087">
    <property type="component" value="Unassembled WGS sequence"/>
</dbReference>
<dbReference type="PANTHER" id="PTHR30383">
    <property type="entry name" value="THIOESTERASE 1/PROTEASE 1/LYSOPHOSPHOLIPASE L1"/>
    <property type="match status" value="1"/>
</dbReference>
<dbReference type="PATRIC" id="fig|933944.5.peg.2867"/>